<gene>
    <name evidence="2" type="ORF">FDA94_29750</name>
</gene>
<feature type="region of interest" description="Disordered" evidence="1">
    <location>
        <begin position="1"/>
        <end position="25"/>
    </location>
</feature>
<dbReference type="EMBL" id="SZQA01000035">
    <property type="protein sequence ID" value="TKK84328.1"/>
    <property type="molecule type" value="Genomic_DNA"/>
</dbReference>
<organism evidence="2 3">
    <name type="scientific">Herbidospora galbida</name>
    <dbReference type="NCBI Taxonomy" id="2575442"/>
    <lineage>
        <taxon>Bacteria</taxon>
        <taxon>Bacillati</taxon>
        <taxon>Actinomycetota</taxon>
        <taxon>Actinomycetes</taxon>
        <taxon>Streptosporangiales</taxon>
        <taxon>Streptosporangiaceae</taxon>
        <taxon>Herbidospora</taxon>
    </lineage>
</organism>
<protein>
    <submittedName>
        <fullName evidence="2">Uncharacterized protein</fullName>
    </submittedName>
</protein>
<feature type="compositionally biased region" description="Polar residues" evidence="1">
    <location>
        <begin position="7"/>
        <end position="25"/>
    </location>
</feature>
<sequence length="38" mass="4001">MGFEPTRNVTAPSGFQDRQQLSGVSSVTCASCRTTALP</sequence>
<dbReference type="Proteomes" id="UP000308705">
    <property type="component" value="Unassembled WGS sequence"/>
</dbReference>
<evidence type="ECO:0000313" key="2">
    <source>
        <dbReference type="EMBL" id="TKK84328.1"/>
    </source>
</evidence>
<accession>A0A4U3M613</accession>
<name>A0A4U3M613_9ACTN</name>
<reference evidence="2 3" key="1">
    <citation type="submission" date="2019-04" db="EMBL/GenBank/DDBJ databases">
        <title>Herbidospora sp. NEAU-GS14.nov., a novel actinomycete isolated from soil.</title>
        <authorList>
            <person name="Han L."/>
        </authorList>
    </citation>
    <scope>NUCLEOTIDE SEQUENCE [LARGE SCALE GENOMIC DNA]</scope>
    <source>
        <strain evidence="2 3">NEAU-GS14</strain>
    </source>
</reference>
<dbReference type="NCBIfam" id="TIGR01053">
    <property type="entry name" value="LSD1"/>
    <property type="match status" value="1"/>
</dbReference>
<keyword evidence="3" id="KW-1185">Reference proteome</keyword>
<comment type="caution">
    <text evidence="2">The sequence shown here is derived from an EMBL/GenBank/DDBJ whole genome shotgun (WGS) entry which is preliminary data.</text>
</comment>
<evidence type="ECO:0000313" key="3">
    <source>
        <dbReference type="Proteomes" id="UP000308705"/>
    </source>
</evidence>
<evidence type="ECO:0000256" key="1">
    <source>
        <dbReference type="SAM" id="MobiDB-lite"/>
    </source>
</evidence>
<dbReference type="AlphaFoldDB" id="A0A4U3M613"/>
<proteinExistence type="predicted"/>